<dbReference type="Proteomes" id="UP000070483">
    <property type="component" value="Unassembled WGS sequence"/>
</dbReference>
<name>A0A134AP51_9FUSO</name>
<comment type="caution">
    <text evidence="2">The sequence shown here is derived from an EMBL/GenBank/DDBJ whole genome shotgun (WGS) entry which is preliminary data.</text>
</comment>
<reference evidence="3" key="1">
    <citation type="submission" date="2016-01" db="EMBL/GenBank/DDBJ databases">
        <authorList>
            <person name="Mitreva M."/>
            <person name="Pepin K.H."/>
            <person name="Mihindukulasuriya K.A."/>
            <person name="Fulton R."/>
            <person name="Fronick C."/>
            <person name="O'Laughlin M."/>
            <person name="Miner T."/>
            <person name="Herter B."/>
            <person name="Rosa B.A."/>
            <person name="Cordes M."/>
            <person name="Tomlinson C."/>
            <person name="Wollam A."/>
            <person name="Palsikar V.B."/>
            <person name="Mardis E.R."/>
            <person name="Wilson R.K."/>
        </authorList>
    </citation>
    <scope>NUCLEOTIDE SEQUENCE [LARGE SCALE GENOMIC DNA]</scope>
    <source>
        <strain evidence="3">KA00185</strain>
    </source>
</reference>
<keyword evidence="3" id="KW-1185">Reference proteome</keyword>
<feature type="transmembrane region" description="Helical" evidence="1">
    <location>
        <begin position="123"/>
        <end position="142"/>
    </location>
</feature>
<dbReference type="AlphaFoldDB" id="A0A134AP51"/>
<sequence length="194" mass="22531">MQDNKLSDDVEKFINDEITNSKIWVFCGILISVLLSQILNLHAEMYKIMYIFKMKQVLDKISFLFIGIIVLEIFLTFFLYKIIVNRSKKVIKLSFVIYSLLTGLNLSIFSSVIKVLFQKNIGILPVILLIISLFLAIILIIFDSKKIKKMLKIKVLENNETEFLEKIRFYVAAVLYTDIVKILILLIISTMILI</sequence>
<protein>
    <submittedName>
        <fullName evidence="2">Uncharacterized protein</fullName>
    </submittedName>
</protein>
<organism evidence="2 3">
    <name type="scientific">Leptotrichia wadei</name>
    <dbReference type="NCBI Taxonomy" id="157687"/>
    <lineage>
        <taxon>Bacteria</taxon>
        <taxon>Fusobacteriati</taxon>
        <taxon>Fusobacteriota</taxon>
        <taxon>Fusobacteriia</taxon>
        <taxon>Fusobacteriales</taxon>
        <taxon>Leptotrichiaceae</taxon>
        <taxon>Leptotrichia</taxon>
    </lineage>
</organism>
<dbReference type="EMBL" id="LSDD01000024">
    <property type="protein sequence ID" value="KXB69477.1"/>
    <property type="molecule type" value="Genomic_DNA"/>
</dbReference>
<dbReference type="PATRIC" id="fig|157687.3.peg.359"/>
<keyword evidence="1" id="KW-0472">Membrane</keyword>
<proteinExistence type="predicted"/>
<evidence type="ECO:0000256" key="1">
    <source>
        <dbReference type="SAM" id="Phobius"/>
    </source>
</evidence>
<dbReference type="RefSeq" id="WP_060917349.1">
    <property type="nucleotide sequence ID" value="NZ_KQ960018.1"/>
</dbReference>
<dbReference type="STRING" id="157687.HMPREF3180_00357"/>
<keyword evidence="1" id="KW-1133">Transmembrane helix</keyword>
<keyword evidence="1" id="KW-0812">Transmembrane</keyword>
<feature type="transmembrane region" description="Helical" evidence="1">
    <location>
        <begin position="169"/>
        <end position="193"/>
    </location>
</feature>
<feature type="transmembrane region" description="Helical" evidence="1">
    <location>
        <begin position="61"/>
        <end position="83"/>
    </location>
</feature>
<evidence type="ECO:0000313" key="3">
    <source>
        <dbReference type="Proteomes" id="UP000070483"/>
    </source>
</evidence>
<dbReference type="OrthoDB" id="82457at2"/>
<gene>
    <name evidence="2" type="ORF">HMPREF3180_00357</name>
</gene>
<feature type="transmembrane region" description="Helical" evidence="1">
    <location>
        <begin position="95"/>
        <end position="117"/>
    </location>
</feature>
<feature type="transmembrane region" description="Helical" evidence="1">
    <location>
        <begin position="21"/>
        <end position="41"/>
    </location>
</feature>
<evidence type="ECO:0000313" key="2">
    <source>
        <dbReference type="EMBL" id="KXB69477.1"/>
    </source>
</evidence>
<accession>A0A134AP51</accession>